<name>A0A0D9WRL8_9ORYZ</name>
<reference evidence="1" key="3">
    <citation type="submission" date="2015-04" db="UniProtKB">
        <authorList>
            <consortium name="EnsemblPlants"/>
        </authorList>
    </citation>
    <scope>IDENTIFICATION</scope>
</reference>
<reference evidence="2" key="2">
    <citation type="submission" date="2013-12" db="EMBL/GenBank/DDBJ databases">
        <authorList>
            <person name="Yu Y."/>
            <person name="Lee S."/>
            <person name="de Baynast K."/>
            <person name="Wissotski M."/>
            <person name="Liu L."/>
            <person name="Talag J."/>
            <person name="Goicoechea J."/>
            <person name="Angelova A."/>
            <person name="Jetty R."/>
            <person name="Kudrna D."/>
            <person name="Golser W."/>
            <person name="Rivera L."/>
            <person name="Zhang J."/>
            <person name="Wing R."/>
        </authorList>
    </citation>
    <scope>NUCLEOTIDE SEQUENCE</scope>
</reference>
<dbReference type="Gramene" id="LPERR06G16250.2">
    <property type="protein sequence ID" value="LPERR06G16250.2"/>
    <property type="gene ID" value="LPERR06G16250"/>
</dbReference>
<organism evidence="1 2">
    <name type="scientific">Leersia perrieri</name>
    <dbReference type="NCBI Taxonomy" id="77586"/>
    <lineage>
        <taxon>Eukaryota</taxon>
        <taxon>Viridiplantae</taxon>
        <taxon>Streptophyta</taxon>
        <taxon>Embryophyta</taxon>
        <taxon>Tracheophyta</taxon>
        <taxon>Spermatophyta</taxon>
        <taxon>Magnoliopsida</taxon>
        <taxon>Liliopsida</taxon>
        <taxon>Poales</taxon>
        <taxon>Poaceae</taxon>
        <taxon>BOP clade</taxon>
        <taxon>Oryzoideae</taxon>
        <taxon>Oryzeae</taxon>
        <taxon>Oryzinae</taxon>
        <taxon>Leersia</taxon>
    </lineage>
</organism>
<sequence>MAVTGGIEPLKLLYWRKMTVSEEVLSRASGSSPLRMLWSSQSFGIAPVRAFHPRSTIVSERLLPRDGGILPERLLLARRSLRSSGRFPKAEGMLPWSLLLPSCEHEESSDGMLPSREFMLRLRLLS</sequence>
<protein>
    <submittedName>
        <fullName evidence="1">Uncharacterized protein</fullName>
    </submittedName>
</protein>
<keyword evidence="2" id="KW-1185">Reference proteome</keyword>
<dbReference type="AlphaFoldDB" id="A0A0D9WRL8"/>
<dbReference type="Proteomes" id="UP000032180">
    <property type="component" value="Chromosome 6"/>
</dbReference>
<dbReference type="HOGENOM" id="CLU_1984801_0_0_1"/>
<reference evidence="1 2" key="1">
    <citation type="submission" date="2012-08" db="EMBL/GenBank/DDBJ databases">
        <title>Oryza genome evolution.</title>
        <authorList>
            <person name="Wing R.A."/>
        </authorList>
    </citation>
    <scope>NUCLEOTIDE SEQUENCE</scope>
</reference>
<proteinExistence type="predicted"/>
<accession>A0A0D9WRL8</accession>
<dbReference type="EnsemblPlants" id="LPERR06G16250.2">
    <property type="protein sequence ID" value="LPERR06G16250.2"/>
    <property type="gene ID" value="LPERR06G16250"/>
</dbReference>
<evidence type="ECO:0000313" key="1">
    <source>
        <dbReference type="EnsemblPlants" id="LPERR06G16250.2"/>
    </source>
</evidence>
<evidence type="ECO:0000313" key="2">
    <source>
        <dbReference type="Proteomes" id="UP000032180"/>
    </source>
</evidence>